<feature type="transmembrane region" description="Helical" evidence="13">
    <location>
        <begin position="426"/>
        <end position="449"/>
    </location>
</feature>
<comment type="subcellular location">
    <subcellularLocation>
        <location evidence="1">Cell membrane</location>
        <topology evidence="1">Multi-pass membrane protein</topology>
    </subcellularLocation>
</comment>
<evidence type="ECO:0000259" key="15">
    <source>
        <dbReference type="PROSITE" id="PS51098"/>
    </source>
</evidence>
<reference evidence="17 18" key="1">
    <citation type="journal article" date="2016" name="Genome Announc.">
        <title>Draft Genome Sequence of Paenibacillus amylolyticus Heshi-A3, Isolated from Fermented Rice Bran in a Japanese Fermented Seafood Dish.</title>
        <authorList>
            <person name="Akuzawa S."/>
            <person name="Nagaoka J."/>
            <person name="Kanekatsu M."/>
            <person name="Kubota E."/>
            <person name="Ohtake R."/>
            <person name="Suzuki T."/>
            <person name="Kanesaki Y."/>
        </authorList>
    </citation>
    <scope>NUCLEOTIDE SEQUENCE [LARGE SCALE GENOMIC DNA]</scope>
    <source>
        <strain evidence="17 18">Heshi-A3</strain>
    </source>
</reference>
<dbReference type="PROSITE" id="PS51103">
    <property type="entry name" value="PTS_EIIC_TYPE_1"/>
    <property type="match status" value="1"/>
</dbReference>
<keyword evidence="4" id="KW-0762">Sugar transport</keyword>
<dbReference type="InterPro" id="IPR050558">
    <property type="entry name" value="PTS_Sugar-Specific_Components"/>
</dbReference>
<evidence type="ECO:0000256" key="12">
    <source>
        <dbReference type="SAM" id="MobiDB-lite"/>
    </source>
</evidence>
<dbReference type="Gene3D" id="2.70.70.10">
    <property type="entry name" value="Glucose Permease (Domain IIA)"/>
    <property type="match status" value="1"/>
</dbReference>
<feature type="transmembrane region" description="Helical" evidence="13">
    <location>
        <begin position="176"/>
        <end position="195"/>
    </location>
</feature>
<evidence type="ECO:0000256" key="8">
    <source>
        <dbReference type="ARBA" id="ARBA00022777"/>
    </source>
</evidence>
<feature type="transmembrane region" description="Helical" evidence="13">
    <location>
        <begin position="210"/>
        <end position="229"/>
    </location>
</feature>
<feature type="transmembrane region" description="Helical" evidence="13">
    <location>
        <begin position="249"/>
        <end position="269"/>
    </location>
</feature>
<dbReference type="GO" id="GO:0016301">
    <property type="term" value="F:kinase activity"/>
    <property type="evidence" value="ECO:0007669"/>
    <property type="project" value="UniProtKB-KW"/>
</dbReference>
<dbReference type="InterPro" id="IPR011297">
    <property type="entry name" value="PTS_IIABC_b_glu"/>
</dbReference>
<feature type="transmembrane region" description="Helical" evidence="13">
    <location>
        <begin position="284"/>
        <end position="304"/>
    </location>
</feature>
<dbReference type="PROSITE" id="PS00371">
    <property type="entry name" value="PTS_EIIA_TYPE_1_HIS"/>
    <property type="match status" value="1"/>
</dbReference>
<feature type="region of interest" description="Disordered" evidence="12">
    <location>
        <begin position="457"/>
        <end position="485"/>
    </location>
</feature>
<keyword evidence="9 13" id="KW-1133">Transmembrane helix</keyword>
<dbReference type="PROSITE" id="PS51093">
    <property type="entry name" value="PTS_EIIA_TYPE_1"/>
    <property type="match status" value="1"/>
</dbReference>
<evidence type="ECO:0000256" key="1">
    <source>
        <dbReference type="ARBA" id="ARBA00004651"/>
    </source>
</evidence>
<protein>
    <submittedName>
        <fullName evidence="17">PTS system beta-glucoside-specific transporter subunit IIABC</fullName>
    </submittedName>
</protein>
<organism evidence="17 18">
    <name type="scientific">Paenibacillus amylolyticus</name>
    <dbReference type="NCBI Taxonomy" id="1451"/>
    <lineage>
        <taxon>Bacteria</taxon>
        <taxon>Bacillati</taxon>
        <taxon>Bacillota</taxon>
        <taxon>Bacilli</taxon>
        <taxon>Bacillales</taxon>
        <taxon>Paenibacillaceae</taxon>
        <taxon>Paenibacillus</taxon>
    </lineage>
</organism>
<keyword evidence="8" id="KW-0418">Kinase</keyword>
<dbReference type="SUPFAM" id="SSF55604">
    <property type="entry name" value="Glucose permease domain IIB"/>
    <property type="match status" value="1"/>
</dbReference>
<feature type="transmembrane region" description="Helical" evidence="13">
    <location>
        <begin position="382"/>
        <end position="406"/>
    </location>
</feature>
<feature type="domain" description="PTS EIIB type-1" evidence="15">
    <location>
        <begin position="4"/>
        <end position="86"/>
    </location>
</feature>
<feature type="transmembrane region" description="Helical" evidence="13">
    <location>
        <begin position="355"/>
        <end position="375"/>
    </location>
</feature>
<accession>A0A117I1Q8</accession>
<dbReference type="GO" id="GO:0005886">
    <property type="term" value="C:plasma membrane"/>
    <property type="evidence" value="ECO:0007669"/>
    <property type="project" value="UniProtKB-SubCell"/>
</dbReference>
<dbReference type="RefSeq" id="WP_062835143.1">
    <property type="nucleotide sequence ID" value="NZ_BCNV01000001.1"/>
</dbReference>
<dbReference type="InterPro" id="IPR003352">
    <property type="entry name" value="PTS_EIIC"/>
</dbReference>
<evidence type="ECO:0000256" key="11">
    <source>
        <dbReference type="PROSITE-ProRule" id="PRU00421"/>
    </source>
</evidence>
<dbReference type="EMBL" id="BCNV01000001">
    <property type="protein sequence ID" value="GAS82622.1"/>
    <property type="molecule type" value="Genomic_DNA"/>
</dbReference>
<dbReference type="InterPro" id="IPR013013">
    <property type="entry name" value="PTS_EIIC_1"/>
</dbReference>
<dbReference type="FunFam" id="3.30.1360.60:FF:000001">
    <property type="entry name" value="PTS system glucose-specific IIBC component PtsG"/>
    <property type="match status" value="1"/>
</dbReference>
<dbReference type="PANTHER" id="PTHR30175">
    <property type="entry name" value="PHOSPHOTRANSFERASE SYSTEM TRANSPORT PROTEIN"/>
    <property type="match status" value="1"/>
</dbReference>
<evidence type="ECO:0000256" key="4">
    <source>
        <dbReference type="ARBA" id="ARBA00022597"/>
    </source>
</evidence>
<evidence type="ECO:0000313" key="18">
    <source>
        <dbReference type="Proteomes" id="UP000069697"/>
    </source>
</evidence>
<keyword evidence="6" id="KW-0598">Phosphotransferase system</keyword>
<dbReference type="Pfam" id="PF00358">
    <property type="entry name" value="PTS_EIIA_1"/>
    <property type="match status" value="1"/>
</dbReference>
<feature type="active site" description="Phosphocysteine intermediate; for EIIB activity" evidence="11">
    <location>
        <position position="26"/>
    </location>
</feature>
<dbReference type="CDD" id="cd00212">
    <property type="entry name" value="PTS_IIB_glc"/>
    <property type="match status" value="1"/>
</dbReference>
<dbReference type="InterPro" id="IPR011055">
    <property type="entry name" value="Dup_hybrid_motif"/>
</dbReference>
<dbReference type="PANTHER" id="PTHR30175:SF1">
    <property type="entry name" value="PTS SYSTEM ARBUTIN-, CELLOBIOSE-, AND SALICIN-SPECIFIC EIIBC COMPONENT-RELATED"/>
    <property type="match status" value="1"/>
</dbReference>
<dbReference type="GO" id="GO:0009401">
    <property type="term" value="P:phosphoenolpyruvate-dependent sugar phosphotransferase system"/>
    <property type="evidence" value="ECO:0007669"/>
    <property type="project" value="UniProtKB-KW"/>
</dbReference>
<feature type="transmembrane region" description="Helical" evidence="13">
    <location>
        <begin position="311"/>
        <end position="335"/>
    </location>
</feature>
<gene>
    <name evidence="17" type="ORF">PAHA3_2696</name>
</gene>
<dbReference type="Pfam" id="PF00367">
    <property type="entry name" value="PTS_EIIB"/>
    <property type="match status" value="1"/>
</dbReference>
<feature type="transmembrane region" description="Helical" evidence="13">
    <location>
        <begin position="144"/>
        <end position="164"/>
    </location>
</feature>
<keyword evidence="2" id="KW-0813">Transport</keyword>
<evidence type="ECO:0000256" key="2">
    <source>
        <dbReference type="ARBA" id="ARBA00022448"/>
    </source>
</evidence>
<evidence type="ECO:0000313" key="17">
    <source>
        <dbReference type="EMBL" id="GAS82622.1"/>
    </source>
</evidence>
<sequence length="637" mass="67915">MNSKKLAQEILEHVGGNNNINQVIHCSTRLRFTLKNSKLANTEEIKRLDGVIGAVDSGGQYQVIIGNDVSYVYNELVPLVSMDTSGDEVKPQRDYSPKGLFNAFANIVAGIFQPIIPAIAASGMLKALLLLATVFGIMAKEDQAYVFLNAIADAGFYFLPMLLAFSSANKFKANPYIAVLLGGVLLHPNMIGLLGGEEPVYFLGMNVPNVAYATSVIPIILTVWLMSYIERFADKVSPGPVKIFLKPLIVILIVAPVSLIALGPLGTYIGTGMSEGVFWIQDKVGWVTVVIMSMLMPFIVMFGMHKVFYPVIFGAIASPGYETLFLVSMLAANMAQGGGALAVAFKSKDPKMKQIALSAGISGMFGITEPAIYGVHLRLKKTFWACIIGAGVAGMFAGIVNLKAYTAVGPGLATLPIFVSDDPNNILYALITVAISSVIAFVGVFLIGFQDTAAGPEPASAGKPSSDPALPLRMDSQSQTSNSGVKSKKVVFAPLEGKVLPLREVKDEAFSQEAMGQGMAIQPSVGKVFAPFDGTVETVFRTKHSIGLRSLEGVELLIHVGLDTVKLKGQHFDVKVNEGEQISHGQLLIEFDLEAIQAAGYDTTTPVIVTNSSDYLEVLGNESAAMTGPGKPLITVL</sequence>
<evidence type="ECO:0000256" key="13">
    <source>
        <dbReference type="SAM" id="Phobius"/>
    </source>
</evidence>
<name>A0A117I1Q8_PAEAM</name>
<dbReference type="FunFam" id="2.70.70.10:FF:000001">
    <property type="entry name" value="PTS system glucose-specific IIA component"/>
    <property type="match status" value="1"/>
</dbReference>
<dbReference type="GO" id="GO:0090589">
    <property type="term" value="F:protein-phosphocysteine-trehalose phosphotransferase system transporter activity"/>
    <property type="evidence" value="ECO:0007669"/>
    <property type="project" value="TreeGrafter"/>
</dbReference>
<evidence type="ECO:0000256" key="5">
    <source>
        <dbReference type="ARBA" id="ARBA00022679"/>
    </source>
</evidence>
<dbReference type="Pfam" id="PF02378">
    <property type="entry name" value="PTS_EIIC"/>
    <property type="match status" value="1"/>
</dbReference>
<evidence type="ECO:0000259" key="16">
    <source>
        <dbReference type="PROSITE" id="PS51103"/>
    </source>
</evidence>
<dbReference type="Gene3D" id="3.30.1360.60">
    <property type="entry name" value="Glucose permease domain IIB"/>
    <property type="match status" value="1"/>
</dbReference>
<feature type="compositionally biased region" description="Polar residues" evidence="12">
    <location>
        <begin position="475"/>
        <end position="485"/>
    </location>
</feature>
<feature type="domain" description="PTS EIIA type-1" evidence="14">
    <location>
        <begin position="507"/>
        <end position="611"/>
    </location>
</feature>
<dbReference type="AlphaFoldDB" id="A0A117I1Q8"/>
<evidence type="ECO:0000256" key="6">
    <source>
        <dbReference type="ARBA" id="ARBA00022683"/>
    </source>
</evidence>
<dbReference type="SUPFAM" id="SSF51261">
    <property type="entry name" value="Duplicated hybrid motif"/>
    <property type="match status" value="1"/>
</dbReference>
<dbReference type="PROSITE" id="PS51098">
    <property type="entry name" value="PTS_EIIB_TYPE_1"/>
    <property type="match status" value="1"/>
</dbReference>
<reference evidence="18" key="2">
    <citation type="submission" date="2016-01" db="EMBL/GenBank/DDBJ databases">
        <title>Draft Genome Sequence of Paenibacillus amylolyticus Heshi-A3 that Was Isolated from Fermented Rice Bran with Aging Salted Mackerel, Which Was Named Heshiko as Traditional Fermented Seafood in Japan.</title>
        <authorList>
            <person name="Akuzawa S."/>
            <person name="Nakagawa J."/>
            <person name="Kanekatsu T."/>
            <person name="Kubota E."/>
            <person name="Ohtake R."/>
            <person name="Suzuki T."/>
            <person name="Kanesaki Y."/>
        </authorList>
    </citation>
    <scope>NUCLEOTIDE SEQUENCE [LARGE SCALE GENOMIC DNA]</scope>
    <source>
        <strain evidence="18">Heshi-A3</strain>
    </source>
</reference>
<dbReference type="NCBIfam" id="TIGR01995">
    <property type="entry name" value="PTS-II-ABC-beta"/>
    <property type="match status" value="1"/>
</dbReference>
<evidence type="ECO:0000256" key="7">
    <source>
        <dbReference type="ARBA" id="ARBA00022692"/>
    </source>
</evidence>
<dbReference type="InterPro" id="IPR001127">
    <property type="entry name" value="PTS_EIIA_1_perm"/>
</dbReference>
<dbReference type="Proteomes" id="UP000069697">
    <property type="component" value="Unassembled WGS sequence"/>
</dbReference>
<comment type="caution">
    <text evidence="17">The sequence shown here is derived from an EMBL/GenBank/DDBJ whole genome shotgun (WGS) entry which is preliminary data.</text>
</comment>
<dbReference type="GO" id="GO:0008982">
    <property type="term" value="F:protein-N(PI)-phosphohistidine-sugar phosphotransferase activity"/>
    <property type="evidence" value="ECO:0007669"/>
    <property type="project" value="InterPro"/>
</dbReference>
<evidence type="ECO:0000256" key="3">
    <source>
        <dbReference type="ARBA" id="ARBA00022475"/>
    </source>
</evidence>
<proteinExistence type="predicted"/>
<keyword evidence="3" id="KW-1003">Cell membrane</keyword>
<evidence type="ECO:0000256" key="9">
    <source>
        <dbReference type="ARBA" id="ARBA00022989"/>
    </source>
</evidence>
<dbReference type="InterPro" id="IPR036878">
    <property type="entry name" value="Glu_permease_IIB"/>
</dbReference>
<dbReference type="PROSITE" id="PS01035">
    <property type="entry name" value="PTS_EIIB_TYPE_1_CYS"/>
    <property type="match status" value="1"/>
</dbReference>
<evidence type="ECO:0000256" key="10">
    <source>
        <dbReference type="ARBA" id="ARBA00023136"/>
    </source>
</evidence>
<feature type="domain" description="PTS EIIC type-1" evidence="16">
    <location>
        <begin position="106"/>
        <end position="463"/>
    </location>
</feature>
<dbReference type="InterPro" id="IPR001996">
    <property type="entry name" value="PTS_IIB_1"/>
</dbReference>
<dbReference type="NCBIfam" id="TIGR00830">
    <property type="entry name" value="PTBA"/>
    <property type="match status" value="1"/>
</dbReference>
<dbReference type="InterPro" id="IPR018113">
    <property type="entry name" value="PTrfase_EIIB_Cys"/>
</dbReference>
<dbReference type="GO" id="GO:0015771">
    <property type="term" value="P:trehalose transport"/>
    <property type="evidence" value="ECO:0007669"/>
    <property type="project" value="TreeGrafter"/>
</dbReference>
<keyword evidence="10 13" id="KW-0472">Membrane</keyword>
<evidence type="ECO:0000259" key="14">
    <source>
        <dbReference type="PROSITE" id="PS51093"/>
    </source>
</evidence>
<keyword evidence="7 13" id="KW-0812">Transmembrane</keyword>
<keyword evidence="5" id="KW-0808">Transferase</keyword>